<organism evidence="1 2">
    <name type="scientific">Elysia crispata</name>
    <name type="common">lettuce slug</name>
    <dbReference type="NCBI Taxonomy" id="231223"/>
    <lineage>
        <taxon>Eukaryota</taxon>
        <taxon>Metazoa</taxon>
        <taxon>Spiralia</taxon>
        <taxon>Lophotrochozoa</taxon>
        <taxon>Mollusca</taxon>
        <taxon>Gastropoda</taxon>
        <taxon>Heterobranchia</taxon>
        <taxon>Euthyneura</taxon>
        <taxon>Panpulmonata</taxon>
        <taxon>Sacoglossa</taxon>
        <taxon>Placobranchoidea</taxon>
        <taxon>Plakobranchidae</taxon>
        <taxon>Elysia</taxon>
    </lineage>
</organism>
<reference evidence="1" key="1">
    <citation type="journal article" date="2023" name="G3 (Bethesda)">
        <title>A reference genome for the long-term kleptoplast-retaining sea slug Elysia crispata morphotype clarki.</title>
        <authorList>
            <person name="Eastman K.E."/>
            <person name="Pendleton A.L."/>
            <person name="Shaikh M.A."/>
            <person name="Suttiyut T."/>
            <person name="Ogas R."/>
            <person name="Tomko P."/>
            <person name="Gavelis G."/>
            <person name="Widhalm J.R."/>
            <person name="Wisecaver J.H."/>
        </authorList>
    </citation>
    <scope>NUCLEOTIDE SEQUENCE</scope>
    <source>
        <strain evidence="1">ECLA1</strain>
    </source>
</reference>
<comment type="caution">
    <text evidence="1">The sequence shown here is derived from an EMBL/GenBank/DDBJ whole genome shotgun (WGS) entry which is preliminary data.</text>
</comment>
<dbReference type="Proteomes" id="UP001283361">
    <property type="component" value="Unassembled WGS sequence"/>
</dbReference>
<evidence type="ECO:0000313" key="2">
    <source>
        <dbReference type="Proteomes" id="UP001283361"/>
    </source>
</evidence>
<proteinExistence type="predicted"/>
<name>A0AAE0YQ95_9GAST</name>
<dbReference type="AlphaFoldDB" id="A0AAE0YQ95"/>
<keyword evidence="2" id="KW-1185">Reference proteome</keyword>
<accession>A0AAE0YQ95</accession>
<dbReference type="EMBL" id="JAWDGP010005682">
    <property type="protein sequence ID" value="KAK3754266.1"/>
    <property type="molecule type" value="Genomic_DNA"/>
</dbReference>
<gene>
    <name evidence="1" type="ORF">RRG08_050930</name>
</gene>
<protein>
    <submittedName>
        <fullName evidence="1">Uncharacterized protein</fullName>
    </submittedName>
</protein>
<sequence length="75" mass="8012">MASGSPSRGITSQETLTSLLSKEQNRAQWILPENQSQNFKVCTDDFGAISNSAATKRYGRVCVGNNGTSDAQEGT</sequence>
<evidence type="ECO:0000313" key="1">
    <source>
        <dbReference type="EMBL" id="KAK3754266.1"/>
    </source>
</evidence>